<comment type="caution">
    <text evidence="4">The sequence shown here is derived from an EMBL/GenBank/DDBJ whole genome shotgun (WGS) entry which is preliminary data.</text>
</comment>
<organism evidence="4 5">
    <name type="scientific">Stylophora pistillata</name>
    <name type="common">Smooth cauliflower coral</name>
    <dbReference type="NCBI Taxonomy" id="50429"/>
    <lineage>
        <taxon>Eukaryota</taxon>
        <taxon>Metazoa</taxon>
        <taxon>Cnidaria</taxon>
        <taxon>Anthozoa</taxon>
        <taxon>Hexacorallia</taxon>
        <taxon>Scleractinia</taxon>
        <taxon>Astrocoeniina</taxon>
        <taxon>Pocilloporidae</taxon>
        <taxon>Stylophora</taxon>
    </lineage>
</organism>
<comment type="similarity">
    <text evidence="1">Belongs to the FAM124 family.</text>
</comment>
<evidence type="ECO:0000259" key="3">
    <source>
        <dbReference type="Pfam" id="PF15067"/>
    </source>
</evidence>
<accession>A0A2B4T1T8</accession>
<feature type="domain" description="FAM124" evidence="3">
    <location>
        <begin position="186"/>
        <end position="429"/>
    </location>
</feature>
<evidence type="ECO:0000256" key="1">
    <source>
        <dbReference type="ARBA" id="ARBA00006440"/>
    </source>
</evidence>
<proteinExistence type="inferred from homology"/>
<dbReference type="InterPro" id="IPR046365">
    <property type="entry name" value="FAM124_dom"/>
</dbReference>
<dbReference type="InterPro" id="IPR029380">
    <property type="entry name" value="FAM124"/>
</dbReference>
<dbReference type="Pfam" id="PF15067">
    <property type="entry name" value="FAM124"/>
    <property type="match status" value="1"/>
</dbReference>
<protein>
    <recommendedName>
        <fullName evidence="3">FAM124 domain-containing protein</fullName>
    </recommendedName>
</protein>
<reference evidence="5" key="1">
    <citation type="journal article" date="2017" name="bioRxiv">
        <title>Comparative analysis of the genomes of Stylophora pistillata and Acropora digitifera provides evidence for extensive differences between species of corals.</title>
        <authorList>
            <person name="Voolstra C.R."/>
            <person name="Li Y."/>
            <person name="Liew Y.J."/>
            <person name="Baumgarten S."/>
            <person name="Zoccola D."/>
            <person name="Flot J.-F."/>
            <person name="Tambutte S."/>
            <person name="Allemand D."/>
            <person name="Aranda M."/>
        </authorList>
    </citation>
    <scope>NUCLEOTIDE SEQUENCE [LARGE SCALE GENOMIC DNA]</scope>
</reference>
<evidence type="ECO:0000256" key="2">
    <source>
        <dbReference type="SAM" id="MobiDB-lite"/>
    </source>
</evidence>
<dbReference type="PANTHER" id="PTHR14715:SF7">
    <property type="entry name" value="FAM124 DOMAIN-CONTAINING PROTEIN"/>
    <property type="match status" value="1"/>
</dbReference>
<evidence type="ECO:0000313" key="5">
    <source>
        <dbReference type="Proteomes" id="UP000225706"/>
    </source>
</evidence>
<sequence length="433" mass="48223">MADIKDEEFNLAFLDEDDIDEDVPDAASTRLIHLDKDTEIPKRYLIRKIFSPHLEPPAHYHPAAEESQRRKKVHSKWGSEVIKGRHSFSSQDDLVALLSFESTPSSRNSSLDEAIIRKVRQVLSQKSGDDHLEPLRHSALQLLMKFSSTATYDKLGQCFLEGKIEEISHLKLTEIQAVSLITPPPCFIEIATPTDEGSNLKETLSSLLVSHQSTFPFLSVREPEHKFNNGSSPSNSPASKTRRVDNGGLTKPAVGMMLMFTQRAEKNSESCLSVVRGNSKEWEQVSVPQGITEGPGDEIYFKAANREGPVFAVKKLSPGSGVRIILFVNTDMDEVEHFYHLITGKKPLHLNKIEEGLSTRTFPLSPKLELQLVCHPALKSHPVKNTALCFMLKGNDVNKMCSEIPGGLRNIGEGHWQGKDPEGNAVILYSLLK</sequence>
<feature type="compositionally biased region" description="Low complexity" evidence="2">
    <location>
        <begin position="228"/>
        <end position="239"/>
    </location>
</feature>
<feature type="region of interest" description="Disordered" evidence="2">
    <location>
        <begin position="223"/>
        <end position="247"/>
    </location>
</feature>
<dbReference type="EMBL" id="LSMT01000002">
    <property type="protein sequence ID" value="PFX34752.1"/>
    <property type="molecule type" value="Genomic_DNA"/>
</dbReference>
<evidence type="ECO:0000313" key="4">
    <source>
        <dbReference type="EMBL" id="PFX34752.1"/>
    </source>
</evidence>
<name>A0A2B4T1T8_STYPI</name>
<dbReference type="AlphaFoldDB" id="A0A2B4T1T8"/>
<keyword evidence="5" id="KW-1185">Reference proteome</keyword>
<dbReference type="PANTHER" id="PTHR14715">
    <property type="entry name" value="FAM124 DOMAIN-CONTAINING PROTEIN-RELATED"/>
    <property type="match status" value="1"/>
</dbReference>
<dbReference type="Proteomes" id="UP000225706">
    <property type="component" value="Unassembled WGS sequence"/>
</dbReference>
<dbReference type="OrthoDB" id="10011619at2759"/>
<gene>
    <name evidence="4" type="ORF">AWC38_SpisGene296</name>
</gene>